<dbReference type="InterPro" id="IPR015422">
    <property type="entry name" value="PyrdxlP-dep_Trfase_small"/>
</dbReference>
<dbReference type="GO" id="GO:0071269">
    <property type="term" value="P:L-homocysteine biosynthetic process"/>
    <property type="evidence" value="ECO:0007669"/>
    <property type="project" value="TreeGrafter"/>
</dbReference>
<keyword evidence="8" id="KW-1185">Reference proteome</keyword>
<dbReference type="Pfam" id="PF01053">
    <property type="entry name" value="Cys_Met_Meta_PP"/>
    <property type="match status" value="1"/>
</dbReference>
<dbReference type="PANTHER" id="PTHR43797">
    <property type="entry name" value="HOMOCYSTEINE/CYSTEINE SYNTHASE"/>
    <property type="match status" value="1"/>
</dbReference>
<comment type="similarity">
    <text evidence="2 6">Belongs to the trans-sulfuration enzymes family.</text>
</comment>
<dbReference type="GO" id="GO:0030170">
    <property type="term" value="F:pyridoxal phosphate binding"/>
    <property type="evidence" value="ECO:0007669"/>
    <property type="project" value="InterPro"/>
</dbReference>
<dbReference type="InterPro" id="IPR006235">
    <property type="entry name" value="OAc-hSer/O-AcSer_sulfhydrylase"/>
</dbReference>
<dbReference type="GO" id="GO:0006535">
    <property type="term" value="P:cysteine biosynthetic process from serine"/>
    <property type="evidence" value="ECO:0007669"/>
    <property type="project" value="TreeGrafter"/>
</dbReference>
<evidence type="ECO:0000256" key="1">
    <source>
        <dbReference type="ARBA" id="ARBA00001933"/>
    </source>
</evidence>
<dbReference type="FunFam" id="3.40.640.10:FF:000035">
    <property type="entry name" value="O-succinylhomoserine sulfhydrylase"/>
    <property type="match status" value="1"/>
</dbReference>
<protein>
    <submittedName>
        <fullName evidence="7">O-acetylhomoserine aminocarboxypropyltransferase/cysteine synthase</fullName>
    </submittedName>
</protein>
<keyword evidence="3 7" id="KW-0808">Transferase</keyword>
<evidence type="ECO:0000256" key="2">
    <source>
        <dbReference type="ARBA" id="ARBA00009077"/>
    </source>
</evidence>
<gene>
    <name evidence="7" type="ORF">D7D94_00705</name>
</gene>
<comment type="cofactor">
    <cofactor evidence="1 6">
        <name>pyridoxal 5'-phosphate</name>
        <dbReference type="ChEBI" id="CHEBI:597326"/>
    </cofactor>
</comment>
<dbReference type="GO" id="GO:0004124">
    <property type="term" value="F:cysteine synthase activity"/>
    <property type="evidence" value="ECO:0007669"/>
    <property type="project" value="TreeGrafter"/>
</dbReference>
<dbReference type="InterPro" id="IPR015424">
    <property type="entry name" value="PyrdxlP-dep_Trfase"/>
</dbReference>
<dbReference type="KEGG" id="moj:D7D94_00705"/>
<dbReference type="OrthoDB" id="9780685at2"/>
<dbReference type="GO" id="GO:0019346">
    <property type="term" value="P:transsulfuration"/>
    <property type="evidence" value="ECO:0007669"/>
    <property type="project" value="InterPro"/>
</dbReference>
<feature type="modified residue" description="N6-(pyridoxal phosphate)lysine" evidence="5">
    <location>
        <position position="208"/>
    </location>
</feature>
<dbReference type="Gene3D" id="3.40.640.10">
    <property type="entry name" value="Type I PLP-dependent aspartate aminotransferase-like (Major domain)"/>
    <property type="match status" value="1"/>
</dbReference>
<dbReference type="PROSITE" id="PS00868">
    <property type="entry name" value="CYS_MET_METAB_PP"/>
    <property type="match status" value="1"/>
</dbReference>
<dbReference type="GO" id="GO:0005737">
    <property type="term" value="C:cytoplasm"/>
    <property type="evidence" value="ECO:0007669"/>
    <property type="project" value="TreeGrafter"/>
</dbReference>
<dbReference type="EMBL" id="CP032550">
    <property type="protein sequence ID" value="QGU26376.1"/>
    <property type="molecule type" value="Genomic_DNA"/>
</dbReference>
<dbReference type="PANTHER" id="PTHR43797:SF2">
    <property type="entry name" value="HOMOCYSTEINE_CYSTEINE SYNTHASE"/>
    <property type="match status" value="1"/>
</dbReference>
<dbReference type="NCBIfam" id="TIGR01326">
    <property type="entry name" value="OAH_OAS_sulfhy"/>
    <property type="match status" value="1"/>
</dbReference>
<evidence type="ECO:0000313" key="8">
    <source>
        <dbReference type="Proteomes" id="UP000422989"/>
    </source>
</evidence>
<evidence type="ECO:0000256" key="4">
    <source>
        <dbReference type="ARBA" id="ARBA00022898"/>
    </source>
</evidence>
<dbReference type="InterPro" id="IPR054542">
    <property type="entry name" value="Cys_met_metab_PP"/>
</dbReference>
<dbReference type="AlphaFoldDB" id="A0A6I6DQP7"/>
<dbReference type="CDD" id="cd00614">
    <property type="entry name" value="CGS_like"/>
    <property type="match status" value="1"/>
</dbReference>
<name>A0A6I6DQP7_9MICO</name>
<organism evidence="7 8">
    <name type="scientific">Microbacterium oryzae</name>
    <dbReference type="NCBI Taxonomy" id="743009"/>
    <lineage>
        <taxon>Bacteria</taxon>
        <taxon>Bacillati</taxon>
        <taxon>Actinomycetota</taxon>
        <taxon>Actinomycetes</taxon>
        <taxon>Micrococcales</taxon>
        <taxon>Microbacteriaceae</taxon>
        <taxon>Microbacterium</taxon>
    </lineage>
</organism>
<evidence type="ECO:0000256" key="3">
    <source>
        <dbReference type="ARBA" id="ARBA00022679"/>
    </source>
</evidence>
<dbReference type="GO" id="GO:0003961">
    <property type="term" value="F:O-acetylhomoserine aminocarboxypropyltransferase activity"/>
    <property type="evidence" value="ECO:0007669"/>
    <property type="project" value="TreeGrafter"/>
</dbReference>
<proteinExistence type="inferred from homology"/>
<keyword evidence="4 5" id="KW-0663">Pyridoxal phosphate</keyword>
<dbReference type="SUPFAM" id="SSF53383">
    <property type="entry name" value="PLP-dependent transferases"/>
    <property type="match status" value="1"/>
</dbReference>
<evidence type="ECO:0000313" key="7">
    <source>
        <dbReference type="EMBL" id="QGU26376.1"/>
    </source>
</evidence>
<dbReference type="Gene3D" id="3.90.1150.10">
    <property type="entry name" value="Aspartate Aminotransferase, domain 1"/>
    <property type="match status" value="1"/>
</dbReference>
<sequence length="432" mass="46060">MTQAQGFATTQLHEGYTPGVPQFTVATPVYQSSAYVFSSLTEAREKFALREKGYIYSRNNNPTQAVLEQRLAALEGGVAAAAVSSGQAAVALATLALLGRGGHVVAASQLYGGTVDLFDDTLRDFGLEVTFVDQDDFDGWREAVRPNTRAFFAESVANPIAQVLDVASVAEIAHEAGVPLVIDNTVATPYLLRPREHGADIVVHSATKFIGGHGSSLGGVVVDLGTFDFAAEPERWPALFVPHRRYGEVSLWEAFGPERAFITLVKSKLVGDLGPALSPFNAFQLIQGLETLDLRVSRHVENAKTVAAFLHDHPAVGVVFHPSIPTNPWKGVARTYLPRGAPSVFAFELAPSEEDAFARAERVIDALGTIRLVANIGDARTIVAHPASMTHNHMSPEQLAAAGISQGTIRISVGLEDPADIIADLAQALALA</sequence>
<dbReference type="Proteomes" id="UP000422989">
    <property type="component" value="Chromosome"/>
</dbReference>
<reference evidence="7 8" key="1">
    <citation type="submission" date="2018-09" db="EMBL/GenBank/DDBJ databases">
        <title>Whole genome sequencing of Microbacterium oryzae strain MB-10T.</title>
        <authorList>
            <person name="Das S.K."/>
        </authorList>
    </citation>
    <scope>NUCLEOTIDE SEQUENCE [LARGE SCALE GENOMIC DNA]</scope>
    <source>
        <strain evidence="7 8">MB-10</strain>
    </source>
</reference>
<dbReference type="RefSeq" id="WP_156240767.1">
    <property type="nucleotide sequence ID" value="NZ_BAAAZL010000002.1"/>
</dbReference>
<evidence type="ECO:0000256" key="5">
    <source>
        <dbReference type="PIRSR" id="PIRSR001434-2"/>
    </source>
</evidence>
<dbReference type="InterPro" id="IPR015421">
    <property type="entry name" value="PyrdxlP-dep_Trfase_major"/>
</dbReference>
<dbReference type="InterPro" id="IPR000277">
    <property type="entry name" value="Cys/Met-Metab_PyrdxlP-dep_enz"/>
</dbReference>
<evidence type="ECO:0000256" key="6">
    <source>
        <dbReference type="RuleBase" id="RU362118"/>
    </source>
</evidence>
<dbReference type="PIRSF" id="PIRSF001434">
    <property type="entry name" value="CGS"/>
    <property type="match status" value="1"/>
</dbReference>
<accession>A0A6I6DQP7</accession>